<protein>
    <submittedName>
        <fullName evidence="2">Uncharacterized protein</fullName>
    </submittedName>
</protein>
<name>A0AAV4N5E7_CAEEX</name>
<gene>
    <name evidence="2" type="ORF">CEXT_550331</name>
</gene>
<sequence length="106" mass="12615">MDDSIVGNIVRTILFVWLQLMGRFLIYFFHVVKTMFSMTLFIRENKKKYRTKESQVRKGPCCFKLRTDELRCMSGCIVMVKKLVPVLFKSSLFHCTLLRRLLRTSK</sequence>
<reference evidence="2 3" key="1">
    <citation type="submission" date="2021-06" db="EMBL/GenBank/DDBJ databases">
        <title>Caerostris extrusa draft genome.</title>
        <authorList>
            <person name="Kono N."/>
            <person name="Arakawa K."/>
        </authorList>
    </citation>
    <scope>NUCLEOTIDE SEQUENCE [LARGE SCALE GENOMIC DNA]</scope>
</reference>
<evidence type="ECO:0000313" key="3">
    <source>
        <dbReference type="Proteomes" id="UP001054945"/>
    </source>
</evidence>
<comment type="caution">
    <text evidence="2">The sequence shown here is derived from an EMBL/GenBank/DDBJ whole genome shotgun (WGS) entry which is preliminary data.</text>
</comment>
<feature type="transmembrane region" description="Helical" evidence="1">
    <location>
        <begin position="24"/>
        <end position="42"/>
    </location>
</feature>
<dbReference type="EMBL" id="BPLR01020448">
    <property type="protein sequence ID" value="GIX78911.1"/>
    <property type="molecule type" value="Genomic_DNA"/>
</dbReference>
<evidence type="ECO:0000313" key="2">
    <source>
        <dbReference type="EMBL" id="GIX78911.1"/>
    </source>
</evidence>
<proteinExistence type="predicted"/>
<keyword evidence="1" id="KW-0812">Transmembrane</keyword>
<accession>A0AAV4N5E7</accession>
<keyword evidence="3" id="KW-1185">Reference proteome</keyword>
<dbReference type="Proteomes" id="UP001054945">
    <property type="component" value="Unassembled WGS sequence"/>
</dbReference>
<organism evidence="2 3">
    <name type="scientific">Caerostris extrusa</name>
    <name type="common">Bark spider</name>
    <name type="synonym">Caerostris bankana</name>
    <dbReference type="NCBI Taxonomy" id="172846"/>
    <lineage>
        <taxon>Eukaryota</taxon>
        <taxon>Metazoa</taxon>
        <taxon>Ecdysozoa</taxon>
        <taxon>Arthropoda</taxon>
        <taxon>Chelicerata</taxon>
        <taxon>Arachnida</taxon>
        <taxon>Araneae</taxon>
        <taxon>Araneomorphae</taxon>
        <taxon>Entelegynae</taxon>
        <taxon>Araneoidea</taxon>
        <taxon>Araneidae</taxon>
        <taxon>Caerostris</taxon>
    </lineage>
</organism>
<dbReference type="AlphaFoldDB" id="A0AAV4N5E7"/>
<evidence type="ECO:0000256" key="1">
    <source>
        <dbReference type="SAM" id="Phobius"/>
    </source>
</evidence>
<keyword evidence="1" id="KW-0472">Membrane</keyword>
<keyword evidence="1" id="KW-1133">Transmembrane helix</keyword>